<dbReference type="InterPro" id="IPR036390">
    <property type="entry name" value="WH_DNA-bd_sf"/>
</dbReference>
<sequence length="96" mass="10252">MSATEPNADVDDAAESDETGDGGGSDGSVSDVPPSAKLVYKVLEYEAQLTQEGIAAESRLCPRTVRYALGKLEDRGLVTSRACLEDARQSKYRIAE</sequence>
<dbReference type="RefSeq" id="WP_277521471.1">
    <property type="nucleotide sequence ID" value="NZ_JAMQOT010000003.1"/>
</dbReference>
<evidence type="ECO:0000313" key="2">
    <source>
        <dbReference type="EMBL" id="MDF9745951.1"/>
    </source>
</evidence>
<gene>
    <name evidence="2" type="ORF">NDI89_10195</name>
</gene>
<feature type="compositionally biased region" description="Acidic residues" evidence="1">
    <location>
        <begin position="8"/>
        <end position="20"/>
    </location>
</feature>
<evidence type="ECO:0000313" key="3">
    <source>
        <dbReference type="Proteomes" id="UP001154061"/>
    </source>
</evidence>
<dbReference type="AlphaFoldDB" id="A0A9Q4Q1W7"/>
<organism evidence="2 3">
    <name type="scientific">Natrinema salsiterrestre</name>
    <dbReference type="NCBI Taxonomy" id="2950540"/>
    <lineage>
        <taxon>Archaea</taxon>
        <taxon>Methanobacteriati</taxon>
        <taxon>Methanobacteriota</taxon>
        <taxon>Stenosarchaea group</taxon>
        <taxon>Halobacteria</taxon>
        <taxon>Halobacteriales</taxon>
        <taxon>Natrialbaceae</taxon>
        <taxon>Natrinema</taxon>
    </lineage>
</organism>
<dbReference type="Gene3D" id="1.10.10.10">
    <property type="entry name" value="Winged helix-like DNA-binding domain superfamily/Winged helix DNA-binding domain"/>
    <property type="match status" value="1"/>
</dbReference>
<feature type="region of interest" description="Disordered" evidence="1">
    <location>
        <begin position="1"/>
        <end position="33"/>
    </location>
</feature>
<evidence type="ECO:0000256" key="1">
    <source>
        <dbReference type="SAM" id="MobiDB-lite"/>
    </source>
</evidence>
<dbReference type="SUPFAM" id="SSF46785">
    <property type="entry name" value="Winged helix' DNA-binding domain"/>
    <property type="match status" value="1"/>
</dbReference>
<protein>
    <submittedName>
        <fullName evidence="2">MarR family transcriptional regulator</fullName>
    </submittedName>
</protein>
<comment type="caution">
    <text evidence="2">The sequence shown here is derived from an EMBL/GenBank/DDBJ whole genome shotgun (WGS) entry which is preliminary data.</text>
</comment>
<dbReference type="Proteomes" id="UP001154061">
    <property type="component" value="Unassembled WGS sequence"/>
</dbReference>
<proteinExistence type="predicted"/>
<accession>A0A9Q4Q1W7</accession>
<reference evidence="2" key="1">
    <citation type="submission" date="2022-06" db="EMBL/GenBank/DDBJ databases">
        <title>Natrinema sp. a new haloarchaeum isolate from saline soil.</title>
        <authorList>
            <person name="Strakova D."/>
            <person name="Galisteo C."/>
            <person name="Sanchez-Porro C."/>
            <person name="Ventosa A."/>
        </authorList>
    </citation>
    <scope>NUCLEOTIDE SEQUENCE</scope>
    <source>
        <strain evidence="2">S1CR25-10</strain>
    </source>
</reference>
<keyword evidence="3" id="KW-1185">Reference proteome</keyword>
<dbReference type="EMBL" id="JAMQOT010000003">
    <property type="protein sequence ID" value="MDF9745951.1"/>
    <property type="molecule type" value="Genomic_DNA"/>
</dbReference>
<name>A0A9Q4Q1W7_9EURY</name>
<dbReference type="InterPro" id="IPR036388">
    <property type="entry name" value="WH-like_DNA-bd_sf"/>
</dbReference>